<feature type="region of interest" description="Disordered" evidence="10">
    <location>
        <begin position="130"/>
        <end position="188"/>
    </location>
</feature>
<keyword evidence="5" id="KW-0805">Transcription regulation</keyword>
<keyword evidence="7" id="KW-0804">Transcription</keyword>
<dbReference type="Pfam" id="PF09816">
    <property type="entry name" value="EAF"/>
    <property type="match status" value="1"/>
</dbReference>
<feature type="compositionally biased region" description="Basic residues" evidence="10">
    <location>
        <begin position="132"/>
        <end position="149"/>
    </location>
</feature>
<feature type="region of interest" description="Disordered" evidence="10">
    <location>
        <begin position="214"/>
        <end position="261"/>
    </location>
</feature>
<dbReference type="PANTHER" id="PTHR15970:SF2">
    <property type="entry name" value="ELL-ASSOCIATED FACTOR EAF"/>
    <property type="match status" value="1"/>
</dbReference>
<feature type="domain" description="HAT C-terminal dimerisation" evidence="11">
    <location>
        <begin position="412"/>
        <end position="470"/>
    </location>
</feature>
<evidence type="ECO:0000256" key="1">
    <source>
        <dbReference type="ARBA" id="ARBA00004123"/>
    </source>
</evidence>
<evidence type="ECO:0000313" key="14">
    <source>
        <dbReference type="Proteomes" id="UP001187531"/>
    </source>
</evidence>
<comment type="subcellular location">
    <subcellularLocation>
        <location evidence="1">Nucleus</location>
    </subcellularLocation>
</comment>
<comment type="similarity">
    <text evidence="2">Belongs to the EAF family.</text>
</comment>
<dbReference type="AlphaFoldDB" id="A0AA88I808"/>
<evidence type="ECO:0000256" key="9">
    <source>
        <dbReference type="ARBA" id="ARBA00025617"/>
    </source>
</evidence>
<keyword evidence="14" id="KW-1185">Reference proteome</keyword>
<sequence>MVDKLGLSNEIKELKLGSSFYKKDSPFHTVKYDFKPASVDTSQMADLEIGTSNEVSVTVPHLEGSGTTHTVFKGSKRPYTKECILIIDHKTGEITLERLGVNVQLKKTRAEGSSKINRPMPSMDILAGTKKLQAKQHSHKEAQKHRKISPPRISPTQKNGVIKPPSTSRANSSRGSLKPSKPPSCMPALVLTEDLDSPAQADANQNSAQSVGLMLTDSSSDSGSSSSSESSDSEDPDMEPVPEALPPTSQTGILRTSPVKSQTPPLVFEQVKELSDKIQLAVEVPRITQRQVYRNNPPHTTPEEYYRRVVFIPMLDSVISDLKSRFSRDTLNSFRLTVLLPSNIVNCTDDLLQSSVKEISSMYGQLLGLTVPSTRATLILAEVHVWRSRWLRVKREGGIFPSSVEETAKECDKHLYPYVSSLLDIFISLPVSLPSAERSFSTLRKLKTWLRAQMGQTRLSGLALLNVHRDIDISIDRWRLEAHL</sequence>
<dbReference type="GO" id="GO:0006368">
    <property type="term" value="P:transcription elongation by RNA polymerase II"/>
    <property type="evidence" value="ECO:0007669"/>
    <property type="project" value="InterPro"/>
</dbReference>
<feature type="compositionally biased region" description="Polar residues" evidence="10">
    <location>
        <begin position="154"/>
        <end position="175"/>
    </location>
</feature>
<feature type="compositionally biased region" description="Polar residues" evidence="10">
    <location>
        <begin position="247"/>
        <end position="261"/>
    </location>
</feature>
<keyword evidence="4" id="KW-0597">Phosphoprotein</keyword>
<dbReference type="InterPro" id="IPR027093">
    <property type="entry name" value="EAF_fam"/>
</dbReference>
<evidence type="ECO:0000256" key="4">
    <source>
        <dbReference type="ARBA" id="ARBA00022553"/>
    </source>
</evidence>
<dbReference type="InterPro" id="IPR019194">
    <property type="entry name" value="Tscrpt_elong_fac_Eaf_N"/>
</dbReference>
<comment type="function">
    <text evidence="9">Promotes transcriptional elongation by Su(Tpl)/ELL. Essential for development.</text>
</comment>
<accession>A0AA88I808</accession>
<dbReference type="GO" id="GO:0032783">
    <property type="term" value="C:super elongation complex"/>
    <property type="evidence" value="ECO:0007669"/>
    <property type="project" value="InterPro"/>
</dbReference>
<dbReference type="Proteomes" id="UP001187531">
    <property type="component" value="Unassembled WGS sequence"/>
</dbReference>
<evidence type="ECO:0000259" key="12">
    <source>
        <dbReference type="Pfam" id="PF09816"/>
    </source>
</evidence>
<reference evidence="13" key="1">
    <citation type="submission" date="2023-07" db="EMBL/GenBank/DDBJ databases">
        <title>Chromosome-level genome assembly of Artemia franciscana.</title>
        <authorList>
            <person name="Jo E."/>
        </authorList>
    </citation>
    <scope>NUCLEOTIDE SEQUENCE</scope>
    <source>
        <tissue evidence="13">Whole body</tissue>
    </source>
</reference>
<feature type="compositionally biased region" description="Acidic residues" evidence="10">
    <location>
        <begin position="231"/>
        <end position="240"/>
    </location>
</feature>
<feature type="compositionally biased region" description="Low complexity" evidence="10">
    <location>
        <begin position="217"/>
        <end position="230"/>
    </location>
</feature>
<dbReference type="GO" id="GO:0046983">
    <property type="term" value="F:protein dimerization activity"/>
    <property type="evidence" value="ECO:0007669"/>
    <property type="project" value="InterPro"/>
</dbReference>
<name>A0AA88I808_ARTSF</name>
<keyword evidence="6" id="KW-0010">Activator</keyword>
<evidence type="ECO:0000256" key="2">
    <source>
        <dbReference type="ARBA" id="ARBA00007798"/>
    </source>
</evidence>
<dbReference type="InterPro" id="IPR008906">
    <property type="entry name" value="HATC_C_dom"/>
</dbReference>
<evidence type="ECO:0000256" key="10">
    <source>
        <dbReference type="SAM" id="MobiDB-lite"/>
    </source>
</evidence>
<keyword evidence="8" id="KW-0539">Nucleus</keyword>
<evidence type="ECO:0000256" key="5">
    <source>
        <dbReference type="ARBA" id="ARBA00023015"/>
    </source>
</evidence>
<evidence type="ECO:0000313" key="13">
    <source>
        <dbReference type="EMBL" id="KAK2723530.1"/>
    </source>
</evidence>
<dbReference type="GO" id="GO:0003711">
    <property type="term" value="F:transcription elongation factor activity"/>
    <property type="evidence" value="ECO:0007669"/>
    <property type="project" value="TreeGrafter"/>
</dbReference>
<dbReference type="PANTHER" id="PTHR15970">
    <property type="entry name" value="ELL-ASSOCIATED FACTOR EAF"/>
    <property type="match status" value="1"/>
</dbReference>
<evidence type="ECO:0000256" key="6">
    <source>
        <dbReference type="ARBA" id="ARBA00023159"/>
    </source>
</evidence>
<evidence type="ECO:0000259" key="11">
    <source>
        <dbReference type="Pfam" id="PF05699"/>
    </source>
</evidence>
<feature type="domain" description="Transcription elongation factor Eaf N-terminal" evidence="12">
    <location>
        <begin position="13"/>
        <end position="110"/>
    </location>
</feature>
<dbReference type="EMBL" id="JAVRJZ010000004">
    <property type="protein sequence ID" value="KAK2723530.1"/>
    <property type="molecule type" value="Genomic_DNA"/>
</dbReference>
<gene>
    <name evidence="13" type="ORF">QYM36_002013</name>
</gene>
<dbReference type="Pfam" id="PF05699">
    <property type="entry name" value="Dimer_Tnp_hAT"/>
    <property type="match status" value="1"/>
</dbReference>
<organism evidence="13 14">
    <name type="scientific">Artemia franciscana</name>
    <name type="common">Brine shrimp</name>
    <name type="synonym">Artemia sanfranciscana</name>
    <dbReference type="NCBI Taxonomy" id="6661"/>
    <lineage>
        <taxon>Eukaryota</taxon>
        <taxon>Metazoa</taxon>
        <taxon>Ecdysozoa</taxon>
        <taxon>Arthropoda</taxon>
        <taxon>Crustacea</taxon>
        <taxon>Branchiopoda</taxon>
        <taxon>Anostraca</taxon>
        <taxon>Artemiidae</taxon>
        <taxon>Artemia</taxon>
    </lineage>
</organism>
<proteinExistence type="inferred from homology"/>
<evidence type="ECO:0000256" key="8">
    <source>
        <dbReference type="ARBA" id="ARBA00023242"/>
    </source>
</evidence>
<evidence type="ECO:0000256" key="3">
    <source>
        <dbReference type="ARBA" id="ARBA00021452"/>
    </source>
</evidence>
<evidence type="ECO:0000256" key="7">
    <source>
        <dbReference type="ARBA" id="ARBA00023163"/>
    </source>
</evidence>
<comment type="caution">
    <text evidence="13">The sequence shown here is derived from an EMBL/GenBank/DDBJ whole genome shotgun (WGS) entry which is preliminary data.</text>
</comment>
<protein>
    <recommendedName>
        <fullName evidence="3">Ell-associated factor Eaf</fullName>
    </recommendedName>
</protein>